<dbReference type="Gene3D" id="2.40.50.230">
    <property type="entry name" value="Gp5 N-terminal domain"/>
    <property type="match status" value="1"/>
</dbReference>
<dbReference type="SUPFAM" id="SSF69279">
    <property type="entry name" value="Phage tail proteins"/>
    <property type="match status" value="1"/>
</dbReference>
<reference evidence="4" key="1">
    <citation type="journal article" date="2019" name="Int. J. Syst. Evol. Microbiol.">
        <title>The Global Catalogue of Microorganisms (GCM) 10K type strain sequencing project: providing services to taxonomists for standard genome sequencing and annotation.</title>
        <authorList>
            <consortium name="The Broad Institute Genomics Platform"/>
            <consortium name="The Broad Institute Genome Sequencing Center for Infectious Disease"/>
            <person name="Wu L."/>
            <person name="Ma J."/>
        </authorList>
    </citation>
    <scope>NUCLEOTIDE SEQUENCE [LARGE SCALE GENOMIC DNA]</scope>
    <source>
        <strain evidence="4">JCM 18531</strain>
    </source>
</reference>
<protein>
    <recommendedName>
        <fullName evidence="2">Gp5/Type VI secretion system Vgr protein OB-fold domain-containing protein</fullName>
    </recommendedName>
</protein>
<accession>A0ABP8XZD5</accession>
<evidence type="ECO:0000313" key="4">
    <source>
        <dbReference type="Proteomes" id="UP001499974"/>
    </source>
</evidence>
<dbReference type="EMBL" id="BAABKM010000004">
    <property type="protein sequence ID" value="GAA4717873.1"/>
    <property type="molecule type" value="Genomic_DNA"/>
</dbReference>
<evidence type="ECO:0000256" key="1">
    <source>
        <dbReference type="SAM" id="MobiDB-lite"/>
    </source>
</evidence>
<feature type="region of interest" description="Disordered" evidence="1">
    <location>
        <begin position="240"/>
        <end position="261"/>
    </location>
</feature>
<proteinExistence type="predicted"/>
<gene>
    <name evidence="3" type="ORF">GCM10023349_42220</name>
</gene>
<name>A0ABP8XZD5_9ACTN</name>
<dbReference type="Proteomes" id="UP001499974">
    <property type="component" value="Unassembled WGS sequence"/>
</dbReference>
<dbReference type="InterPro" id="IPR006531">
    <property type="entry name" value="Gp5/Vgr_OB"/>
</dbReference>
<keyword evidence="4" id="KW-1185">Reference proteome</keyword>
<evidence type="ECO:0000313" key="3">
    <source>
        <dbReference type="EMBL" id="GAA4717873.1"/>
    </source>
</evidence>
<sequence length="579" mass="60235">MTQSTTEPDRPAFEVRVAGSAIAPLDAADVVEIDVHEEVGRHGRCTLLVQNWNADTRTVRHSDSGPFTPGAALAVSLGYHAQLTTVFEGVIAALTTHFPRSGRPVLRIEARSKSILLEHPPRSRQLAEASDADLASAIAADYSLGTDAADGVTREQVVTDRVSDWDALKARAGELGWVTYVRGDTLVLRPPAAQQDPIQLDYTRSVVELELTEDLTHAIDGAVGVAWDIDSLEAAESEQSASAAGIATGDRPAHDAAVGDAGWPLRTARTESPAMAAADAADAAALAAQRGAALAHHHGSGVVQGDPALRCDSWLSIQGVGTRMSGPHYVSASRHRLSAGRYLTEFQVGAPPRLTPPGDSARPAYPSRGTVLGVVESLDDPESLNRVQVRLPWRTDNGAGVWARLCCLDAGDGYGVVMVPSVGQEVVVAFVDGDPSTALVLGSVHNGTQQPPEAVDASTNAVRTIVTPDQHLLRLEDGSSAAVTLATGKGHSLVLNDTDSEVVLTHADSGNAIRISADGIELTAAQGDITLTASAGAVKIDALTLEGKASGTAKLESSATFDLKASGSLGLKGSLITIN</sequence>
<dbReference type="InterPro" id="IPR037026">
    <property type="entry name" value="Vgr_OB-fold_dom_sf"/>
</dbReference>
<dbReference type="SUPFAM" id="SSF69255">
    <property type="entry name" value="gp5 N-terminal domain-like"/>
    <property type="match status" value="1"/>
</dbReference>
<comment type="caution">
    <text evidence="3">The sequence shown here is derived from an EMBL/GenBank/DDBJ whole genome shotgun (WGS) entry which is preliminary data.</text>
</comment>
<feature type="domain" description="Gp5/Type VI secretion system Vgr protein OB-fold" evidence="2">
    <location>
        <begin position="372"/>
        <end position="445"/>
    </location>
</feature>
<dbReference type="RefSeq" id="WP_345523650.1">
    <property type="nucleotide sequence ID" value="NZ_BAABKM010000004.1"/>
</dbReference>
<evidence type="ECO:0000259" key="2">
    <source>
        <dbReference type="Pfam" id="PF04717"/>
    </source>
</evidence>
<dbReference type="Pfam" id="PF04717">
    <property type="entry name" value="Phage_base_V"/>
    <property type="match status" value="1"/>
</dbReference>
<organism evidence="3 4">
    <name type="scientific">Nocardioides conyzicola</name>
    <dbReference type="NCBI Taxonomy" id="1651781"/>
    <lineage>
        <taxon>Bacteria</taxon>
        <taxon>Bacillati</taxon>
        <taxon>Actinomycetota</taxon>
        <taxon>Actinomycetes</taxon>
        <taxon>Propionibacteriales</taxon>
        <taxon>Nocardioidaceae</taxon>
        <taxon>Nocardioides</taxon>
    </lineage>
</organism>